<keyword evidence="5 7" id="KW-0472">Membrane</keyword>
<evidence type="ECO:0000256" key="3">
    <source>
        <dbReference type="ARBA" id="ARBA00022692"/>
    </source>
</evidence>
<dbReference type="PANTHER" id="PTHR47089">
    <property type="entry name" value="ABC TRANSPORTER, PERMEASE PROTEIN"/>
    <property type="match status" value="1"/>
</dbReference>
<feature type="region of interest" description="Disordered" evidence="6">
    <location>
        <begin position="370"/>
        <end position="392"/>
    </location>
</feature>
<evidence type="ECO:0000256" key="1">
    <source>
        <dbReference type="ARBA" id="ARBA00004651"/>
    </source>
</evidence>
<sequence length="392" mass="43243">MIAEKKKEKTRLFHLVKRTEYPAWKGWIIRIIAVVIALFIGSLVCAIVSGGASFGKFTTYMIDSVFGGSGRRLLNLFQNTAIMLIIALALSPAFKMKFWNIGAEGQVLMGALGSAICVMEFGDKVSEPVLLLIMFAMSVTFGIAWSVIPSIFKAQWNTNETLFTLMMNYVAMQTVNICIAVWIKSGSGIMPAQQTGRLPLIGGQNYILNIIIVAIVTVLMFIYFRFSKHGYELTVVGESQNTAKYVGINIKKVIIRTMVLGGVLCGLAGYLLFAGTNYMISADTVQSRGFTAILVAWLGKFNPFMMAFTSLLYTFIDQGSAHLATNFFPGSNSFSDIITGIFFFFVIGSEFFINYKIVFHKKKDKNKGKTAQTAAENSLNNQVTADTKEVKA</sequence>
<keyword evidence="2" id="KW-1003">Cell membrane</keyword>
<accession>A0A9D1MID2</accession>
<dbReference type="EMBL" id="DVNF01000163">
    <property type="protein sequence ID" value="HIU60849.1"/>
    <property type="molecule type" value="Genomic_DNA"/>
</dbReference>
<dbReference type="Pfam" id="PF02653">
    <property type="entry name" value="BPD_transp_2"/>
    <property type="match status" value="1"/>
</dbReference>
<evidence type="ECO:0000256" key="7">
    <source>
        <dbReference type="SAM" id="Phobius"/>
    </source>
</evidence>
<gene>
    <name evidence="8" type="ORF">IAB05_05605</name>
</gene>
<feature type="transmembrane region" description="Helical" evidence="7">
    <location>
        <begin position="129"/>
        <end position="152"/>
    </location>
</feature>
<dbReference type="PANTHER" id="PTHR47089:SF1">
    <property type="entry name" value="GUANOSINE ABC TRANSPORTER PERMEASE PROTEIN NUPP"/>
    <property type="match status" value="1"/>
</dbReference>
<name>A0A9D1MID2_9FIRM</name>
<feature type="transmembrane region" description="Helical" evidence="7">
    <location>
        <begin position="73"/>
        <end position="94"/>
    </location>
</feature>
<evidence type="ECO:0000313" key="8">
    <source>
        <dbReference type="EMBL" id="HIU60849.1"/>
    </source>
</evidence>
<dbReference type="AlphaFoldDB" id="A0A9D1MID2"/>
<reference evidence="8" key="2">
    <citation type="journal article" date="2021" name="PeerJ">
        <title>Extensive microbial diversity within the chicken gut microbiome revealed by metagenomics and culture.</title>
        <authorList>
            <person name="Gilroy R."/>
            <person name="Ravi A."/>
            <person name="Getino M."/>
            <person name="Pursley I."/>
            <person name="Horton D.L."/>
            <person name="Alikhan N.F."/>
            <person name="Baker D."/>
            <person name="Gharbi K."/>
            <person name="Hall N."/>
            <person name="Watson M."/>
            <person name="Adriaenssens E.M."/>
            <person name="Foster-Nyarko E."/>
            <person name="Jarju S."/>
            <person name="Secka A."/>
            <person name="Antonio M."/>
            <person name="Oren A."/>
            <person name="Chaudhuri R.R."/>
            <person name="La Ragione R."/>
            <person name="Hildebrand F."/>
            <person name="Pallen M.J."/>
        </authorList>
    </citation>
    <scope>NUCLEOTIDE SEQUENCE</scope>
    <source>
        <strain evidence="8">18911</strain>
    </source>
</reference>
<feature type="transmembrane region" description="Helical" evidence="7">
    <location>
        <begin position="253"/>
        <end position="273"/>
    </location>
</feature>
<evidence type="ECO:0000256" key="4">
    <source>
        <dbReference type="ARBA" id="ARBA00022989"/>
    </source>
</evidence>
<feature type="transmembrane region" description="Helical" evidence="7">
    <location>
        <begin position="164"/>
        <end position="185"/>
    </location>
</feature>
<reference evidence="8" key="1">
    <citation type="submission" date="2020-10" db="EMBL/GenBank/DDBJ databases">
        <authorList>
            <person name="Gilroy R."/>
        </authorList>
    </citation>
    <scope>NUCLEOTIDE SEQUENCE</scope>
    <source>
        <strain evidence="8">18911</strain>
    </source>
</reference>
<dbReference type="CDD" id="cd06580">
    <property type="entry name" value="TM_PBP1_transp_TpRbsC_like"/>
    <property type="match status" value="1"/>
</dbReference>
<evidence type="ECO:0000256" key="2">
    <source>
        <dbReference type="ARBA" id="ARBA00022475"/>
    </source>
</evidence>
<dbReference type="InterPro" id="IPR001851">
    <property type="entry name" value="ABC_transp_permease"/>
</dbReference>
<protein>
    <submittedName>
        <fullName evidence="8">ABC transporter permease</fullName>
    </submittedName>
</protein>
<feature type="transmembrane region" description="Helical" evidence="7">
    <location>
        <begin position="206"/>
        <end position="226"/>
    </location>
</feature>
<proteinExistence type="predicted"/>
<evidence type="ECO:0000256" key="6">
    <source>
        <dbReference type="SAM" id="MobiDB-lite"/>
    </source>
</evidence>
<dbReference type="Proteomes" id="UP000824094">
    <property type="component" value="Unassembled WGS sequence"/>
</dbReference>
<comment type="subcellular location">
    <subcellularLocation>
        <location evidence="1">Cell membrane</location>
        <topology evidence="1">Multi-pass membrane protein</topology>
    </subcellularLocation>
</comment>
<organism evidence="8 9">
    <name type="scientific">Candidatus Stercoripulliclostridium merdigallinarum</name>
    <dbReference type="NCBI Taxonomy" id="2840951"/>
    <lineage>
        <taxon>Bacteria</taxon>
        <taxon>Bacillati</taxon>
        <taxon>Bacillota</taxon>
        <taxon>Clostridia</taxon>
        <taxon>Eubacteriales</taxon>
        <taxon>Candidatus Stercoripulliclostridium</taxon>
    </lineage>
</organism>
<feature type="compositionally biased region" description="Polar residues" evidence="6">
    <location>
        <begin position="370"/>
        <end position="385"/>
    </location>
</feature>
<feature type="transmembrane region" description="Helical" evidence="7">
    <location>
        <begin position="27"/>
        <end position="52"/>
    </location>
</feature>
<evidence type="ECO:0000256" key="5">
    <source>
        <dbReference type="ARBA" id="ARBA00023136"/>
    </source>
</evidence>
<dbReference type="GO" id="GO:0005886">
    <property type="term" value="C:plasma membrane"/>
    <property type="evidence" value="ECO:0007669"/>
    <property type="project" value="UniProtKB-SubCell"/>
</dbReference>
<feature type="transmembrane region" description="Helical" evidence="7">
    <location>
        <begin position="336"/>
        <end position="359"/>
    </location>
</feature>
<comment type="caution">
    <text evidence="8">The sequence shown here is derived from an EMBL/GenBank/DDBJ whole genome shotgun (WGS) entry which is preliminary data.</text>
</comment>
<dbReference type="GO" id="GO:0022857">
    <property type="term" value="F:transmembrane transporter activity"/>
    <property type="evidence" value="ECO:0007669"/>
    <property type="project" value="InterPro"/>
</dbReference>
<feature type="transmembrane region" description="Helical" evidence="7">
    <location>
        <begin position="294"/>
        <end position="316"/>
    </location>
</feature>
<keyword evidence="3 7" id="KW-0812">Transmembrane</keyword>
<evidence type="ECO:0000313" key="9">
    <source>
        <dbReference type="Proteomes" id="UP000824094"/>
    </source>
</evidence>
<keyword evidence="4 7" id="KW-1133">Transmembrane helix</keyword>